<dbReference type="Gene3D" id="2.10.109.10">
    <property type="entry name" value="Umud Fragment, subunit A"/>
    <property type="match status" value="1"/>
</dbReference>
<sequence length="126" mass="13827">MFSRMGNYQGDDTTGFQSPAQDYVEPVIDLAQLLDLRRPGLYPVRVVGHELRARGIHAGDILIANAAAEPTSGKVCVAFLHGEVILATLNLKDEDWWLTPSKGSPVPVCDDVEIWAIISALVRMRV</sequence>
<evidence type="ECO:0000313" key="3">
    <source>
        <dbReference type="Proteomes" id="UP000249066"/>
    </source>
</evidence>
<dbReference type="InterPro" id="IPR015927">
    <property type="entry name" value="Peptidase_S24_S26A/B/C"/>
</dbReference>
<gene>
    <name evidence="2" type="ORF">DI623_10540</name>
</gene>
<dbReference type="EMBL" id="QFNN01000063">
    <property type="protein sequence ID" value="PZO89332.1"/>
    <property type="molecule type" value="Genomic_DNA"/>
</dbReference>
<dbReference type="Pfam" id="PF00717">
    <property type="entry name" value="Peptidase_S24"/>
    <property type="match status" value="1"/>
</dbReference>
<dbReference type="AlphaFoldDB" id="A0A2W5A7W8"/>
<reference evidence="2 3" key="1">
    <citation type="submission" date="2017-08" db="EMBL/GenBank/DDBJ databases">
        <title>Infants hospitalized years apart are colonized by the same room-sourced microbial strains.</title>
        <authorList>
            <person name="Brooks B."/>
            <person name="Olm M.R."/>
            <person name="Firek B.A."/>
            <person name="Baker R."/>
            <person name="Thomas B.C."/>
            <person name="Morowitz M.J."/>
            <person name="Banfield J.F."/>
        </authorList>
    </citation>
    <scope>NUCLEOTIDE SEQUENCE [LARGE SCALE GENOMIC DNA]</scope>
    <source>
        <strain evidence="2">S2_018_000_R2_101</strain>
    </source>
</reference>
<accession>A0A2W5A7W8</accession>
<evidence type="ECO:0000313" key="2">
    <source>
        <dbReference type="EMBL" id="PZO89332.1"/>
    </source>
</evidence>
<proteinExistence type="predicted"/>
<name>A0A2W5A7W8_9SPHN</name>
<protein>
    <submittedName>
        <fullName evidence="2">Error-prone repair protein UmuD</fullName>
    </submittedName>
</protein>
<dbReference type="InterPro" id="IPR036286">
    <property type="entry name" value="LexA/Signal_pep-like_sf"/>
</dbReference>
<dbReference type="Proteomes" id="UP000249066">
    <property type="component" value="Unassembled WGS sequence"/>
</dbReference>
<organism evidence="2 3">
    <name type="scientific">Sphingomonas sanxanigenens</name>
    <dbReference type="NCBI Taxonomy" id="397260"/>
    <lineage>
        <taxon>Bacteria</taxon>
        <taxon>Pseudomonadati</taxon>
        <taxon>Pseudomonadota</taxon>
        <taxon>Alphaproteobacteria</taxon>
        <taxon>Sphingomonadales</taxon>
        <taxon>Sphingomonadaceae</taxon>
        <taxon>Sphingomonas</taxon>
    </lineage>
</organism>
<comment type="caution">
    <text evidence="2">The sequence shown here is derived from an EMBL/GenBank/DDBJ whole genome shotgun (WGS) entry which is preliminary data.</text>
</comment>
<feature type="domain" description="Peptidase S24/S26A/S26B/S26C" evidence="1">
    <location>
        <begin position="13"/>
        <end position="101"/>
    </location>
</feature>
<dbReference type="SUPFAM" id="SSF51306">
    <property type="entry name" value="LexA/Signal peptidase"/>
    <property type="match status" value="1"/>
</dbReference>
<evidence type="ECO:0000259" key="1">
    <source>
        <dbReference type="Pfam" id="PF00717"/>
    </source>
</evidence>